<dbReference type="Proteomes" id="UP000324222">
    <property type="component" value="Unassembled WGS sequence"/>
</dbReference>
<proteinExistence type="predicted"/>
<accession>A0A5B7I7V6</accession>
<evidence type="ECO:0000256" key="1">
    <source>
        <dbReference type="SAM" id="MobiDB-lite"/>
    </source>
</evidence>
<reference evidence="2 3" key="1">
    <citation type="submission" date="2019-05" db="EMBL/GenBank/DDBJ databases">
        <title>Another draft genome of Portunus trituberculatus and its Hox gene families provides insights of decapod evolution.</title>
        <authorList>
            <person name="Jeong J.-H."/>
            <person name="Song I."/>
            <person name="Kim S."/>
            <person name="Choi T."/>
            <person name="Kim D."/>
            <person name="Ryu S."/>
            <person name="Kim W."/>
        </authorList>
    </citation>
    <scope>NUCLEOTIDE SEQUENCE [LARGE SCALE GENOMIC DNA]</scope>
    <source>
        <tissue evidence="2">Muscle</tissue>
    </source>
</reference>
<feature type="region of interest" description="Disordered" evidence="1">
    <location>
        <begin position="1"/>
        <end position="45"/>
    </location>
</feature>
<gene>
    <name evidence="2" type="ORF">E2C01_072698</name>
</gene>
<evidence type="ECO:0000313" key="3">
    <source>
        <dbReference type="Proteomes" id="UP000324222"/>
    </source>
</evidence>
<dbReference type="AlphaFoldDB" id="A0A5B7I7V6"/>
<organism evidence="2 3">
    <name type="scientific">Portunus trituberculatus</name>
    <name type="common">Swimming crab</name>
    <name type="synonym">Neptunus trituberculatus</name>
    <dbReference type="NCBI Taxonomy" id="210409"/>
    <lineage>
        <taxon>Eukaryota</taxon>
        <taxon>Metazoa</taxon>
        <taxon>Ecdysozoa</taxon>
        <taxon>Arthropoda</taxon>
        <taxon>Crustacea</taxon>
        <taxon>Multicrustacea</taxon>
        <taxon>Malacostraca</taxon>
        <taxon>Eumalacostraca</taxon>
        <taxon>Eucarida</taxon>
        <taxon>Decapoda</taxon>
        <taxon>Pleocyemata</taxon>
        <taxon>Brachyura</taxon>
        <taxon>Eubrachyura</taxon>
        <taxon>Portunoidea</taxon>
        <taxon>Portunidae</taxon>
        <taxon>Portuninae</taxon>
        <taxon>Portunus</taxon>
    </lineage>
</organism>
<keyword evidence="3" id="KW-1185">Reference proteome</keyword>
<comment type="caution">
    <text evidence="2">The sequence shown here is derived from an EMBL/GenBank/DDBJ whole genome shotgun (WGS) entry which is preliminary data.</text>
</comment>
<sequence length="45" mass="4614">MGPVRGRGSALTRSGLSHHARLSPPSPAPWLTSPPLARPPYGVAG</sequence>
<protein>
    <submittedName>
        <fullName evidence="2">Uncharacterized protein</fullName>
    </submittedName>
</protein>
<dbReference type="EMBL" id="VSRR010047883">
    <property type="protein sequence ID" value="MPC78215.1"/>
    <property type="molecule type" value="Genomic_DNA"/>
</dbReference>
<evidence type="ECO:0000313" key="2">
    <source>
        <dbReference type="EMBL" id="MPC78215.1"/>
    </source>
</evidence>
<name>A0A5B7I7V6_PORTR</name>